<dbReference type="InterPro" id="IPR010982">
    <property type="entry name" value="Lambda_DNA-bd_dom_sf"/>
</dbReference>
<dbReference type="GO" id="GO:0003677">
    <property type="term" value="F:DNA binding"/>
    <property type="evidence" value="ECO:0007669"/>
    <property type="project" value="UniProtKB-KW"/>
</dbReference>
<dbReference type="PANTHER" id="PTHR40661">
    <property type="match status" value="1"/>
</dbReference>
<dbReference type="Pfam" id="PF01381">
    <property type="entry name" value="HTH_3"/>
    <property type="match status" value="1"/>
</dbReference>
<feature type="domain" description="HTH cro/C1-type" evidence="4">
    <location>
        <begin position="7"/>
        <end position="61"/>
    </location>
</feature>
<keyword evidence="1" id="KW-0805">Transcription regulation</keyword>
<reference evidence="5 6" key="1">
    <citation type="submission" date="2018-12" db="EMBL/GenBank/DDBJ databases">
        <authorList>
            <consortium name="Pathogen Informatics"/>
        </authorList>
    </citation>
    <scope>NUCLEOTIDE SEQUENCE [LARGE SCALE GENOMIC DNA]</scope>
    <source>
        <strain evidence="5 6">NCTC11951</strain>
    </source>
</reference>
<proteinExistence type="predicted"/>
<evidence type="ECO:0000313" key="6">
    <source>
        <dbReference type="Proteomes" id="UP000275504"/>
    </source>
</evidence>
<evidence type="ECO:0000256" key="3">
    <source>
        <dbReference type="ARBA" id="ARBA00023163"/>
    </source>
</evidence>
<evidence type="ECO:0000259" key="4">
    <source>
        <dbReference type="PROSITE" id="PS50943"/>
    </source>
</evidence>
<accession>A0A448J877</accession>
<protein>
    <submittedName>
        <fullName evidence="5">DNA-binding protein</fullName>
    </submittedName>
</protein>
<evidence type="ECO:0000256" key="2">
    <source>
        <dbReference type="ARBA" id="ARBA00023125"/>
    </source>
</evidence>
<organism evidence="5 6">
    <name type="scientific">Campylobacter jejuni subsp. doylei</name>
    <dbReference type="NCBI Taxonomy" id="32021"/>
    <lineage>
        <taxon>Bacteria</taxon>
        <taxon>Pseudomonadati</taxon>
        <taxon>Campylobacterota</taxon>
        <taxon>Epsilonproteobacteria</taxon>
        <taxon>Campylobacterales</taxon>
        <taxon>Campylobacteraceae</taxon>
        <taxon>Campylobacter</taxon>
    </lineage>
</organism>
<dbReference type="Gene3D" id="2.10.109.10">
    <property type="entry name" value="Umud Fragment, subunit A"/>
    <property type="match status" value="1"/>
</dbReference>
<dbReference type="EMBL" id="LR134359">
    <property type="protein sequence ID" value="VEG60868.1"/>
    <property type="molecule type" value="Genomic_DNA"/>
</dbReference>
<sequence length="330" mass="37011">MILSKILKEHRSQKNWTQEDLANYSGVSLPTIKRYEAGSDNATTTNLKKIADAFEVDISNFLSPNLSPKSKKNVSQFTNLSKNLSPNQTNLKNISKSTNQQEVLNHNNDSSLVVRKSTDKNVRKLFVSDEKKSISGNKKMSISETNLKNVPKLSLNMSPNMSDNSLTISNKICPTDVKNCPTSNVILENQQETLNDDMINIPFFENVRASAGSGAYNDEESTQALSLSKSFLRECFSLYSFINLSVILGQGDSMAPTLPENCYLLIQQGEAREGEICVTRIEDELYIKRLQKRPKLKLLSDNKAYESIDLEGENFEILGRVVGYFKKTTL</sequence>
<dbReference type="SMART" id="SM00530">
    <property type="entry name" value="HTH_XRE"/>
    <property type="match status" value="1"/>
</dbReference>
<dbReference type="SUPFAM" id="SSF51306">
    <property type="entry name" value="LexA/Signal peptidase"/>
    <property type="match status" value="1"/>
</dbReference>
<dbReference type="InterPro" id="IPR001387">
    <property type="entry name" value="Cro/C1-type_HTH"/>
</dbReference>
<dbReference type="SUPFAM" id="SSF47413">
    <property type="entry name" value="lambda repressor-like DNA-binding domains"/>
    <property type="match status" value="1"/>
</dbReference>
<dbReference type="InterPro" id="IPR015927">
    <property type="entry name" value="Peptidase_S24_S26A/B/C"/>
</dbReference>
<keyword evidence="2 5" id="KW-0238">DNA-binding</keyword>
<dbReference type="CDD" id="cd06529">
    <property type="entry name" value="S24_LexA-like"/>
    <property type="match status" value="1"/>
</dbReference>
<dbReference type="InterPro" id="IPR039418">
    <property type="entry name" value="LexA-like"/>
</dbReference>
<evidence type="ECO:0000313" key="5">
    <source>
        <dbReference type="EMBL" id="VEG60868.1"/>
    </source>
</evidence>
<dbReference type="CDD" id="cd00093">
    <property type="entry name" value="HTH_XRE"/>
    <property type="match status" value="1"/>
</dbReference>
<dbReference type="Gene3D" id="1.10.260.40">
    <property type="entry name" value="lambda repressor-like DNA-binding domains"/>
    <property type="match status" value="1"/>
</dbReference>
<dbReference type="Pfam" id="PF00717">
    <property type="entry name" value="Peptidase_S24"/>
    <property type="match status" value="1"/>
</dbReference>
<evidence type="ECO:0000256" key="1">
    <source>
        <dbReference type="ARBA" id="ARBA00023015"/>
    </source>
</evidence>
<dbReference type="PROSITE" id="PS50943">
    <property type="entry name" value="HTH_CROC1"/>
    <property type="match status" value="1"/>
</dbReference>
<dbReference type="PANTHER" id="PTHR40661:SF3">
    <property type="entry name" value="FELS-1 PROPHAGE TRANSCRIPTIONAL REGULATOR"/>
    <property type="match status" value="1"/>
</dbReference>
<dbReference type="AlphaFoldDB" id="A0A448J877"/>
<keyword evidence="3" id="KW-0804">Transcription</keyword>
<name>A0A448J877_CAMJU</name>
<gene>
    <name evidence="5" type="ORF">NCTC11951_00486</name>
</gene>
<dbReference type="InterPro" id="IPR036286">
    <property type="entry name" value="LexA/Signal_pep-like_sf"/>
</dbReference>
<dbReference type="Proteomes" id="UP000275504">
    <property type="component" value="Chromosome"/>
</dbReference>